<gene>
    <name evidence="1" type="ORF">DdX_18958</name>
</gene>
<reference evidence="1" key="1">
    <citation type="submission" date="2022-01" db="EMBL/GenBank/DDBJ databases">
        <title>Genome Sequence Resource for Two Populations of Ditylenchus destructor, the Migratory Endoparasitic Phytonematode.</title>
        <authorList>
            <person name="Zhang H."/>
            <person name="Lin R."/>
            <person name="Xie B."/>
        </authorList>
    </citation>
    <scope>NUCLEOTIDE SEQUENCE</scope>
    <source>
        <strain evidence="1">BazhouSP</strain>
    </source>
</reference>
<keyword evidence="2" id="KW-1185">Reference proteome</keyword>
<organism evidence="1 2">
    <name type="scientific">Ditylenchus destructor</name>
    <dbReference type="NCBI Taxonomy" id="166010"/>
    <lineage>
        <taxon>Eukaryota</taxon>
        <taxon>Metazoa</taxon>
        <taxon>Ecdysozoa</taxon>
        <taxon>Nematoda</taxon>
        <taxon>Chromadorea</taxon>
        <taxon>Rhabditida</taxon>
        <taxon>Tylenchina</taxon>
        <taxon>Tylenchomorpha</taxon>
        <taxon>Sphaerularioidea</taxon>
        <taxon>Anguinidae</taxon>
        <taxon>Anguininae</taxon>
        <taxon>Ditylenchus</taxon>
    </lineage>
</organism>
<comment type="caution">
    <text evidence="1">The sequence shown here is derived from an EMBL/GenBank/DDBJ whole genome shotgun (WGS) entry which is preliminary data.</text>
</comment>
<dbReference type="Proteomes" id="UP001201812">
    <property type="component" value="Unassembled WGS sequence"/>
</dbReference>
<sequence length="93" mass="10444">MLQMCKNVNMHKQSPSAEHGFQIVTLHRQGVVQFTIKMSNNKVVQAEVITEQFGTFDTMLEAVFVNAAIGSTPKRPSRFARAPKFIFDTIKSS</sequence>
<proteinExistence type="predicted"/>
<evidence type="ECO:0000313" key="2">
    <source>
        <dbReference type="Proteomes" id="UP001201812"/>
    </source>
</evidence>
<name>A0AAD4MKK5_9BILA</name>
<accession>A0AAD4MKK5</accession>
<protein>
    <submittedName>
        <fullName evidence="1">Uncharacterized protein</fullName>
    </submittedName>
</protein>
<dbReference type="AlphaFoldDB" id="A0AAD4MKK5"/>
<dbReference type="EMBL" id="JAKKPZ010000317">
    <property type="protein sequence ID" value="KAI1696602.1"/>
    <property type="molecule type" value="Genomic_DNA"/>
</dbReference>
<evidence type="ECO:0000313" key="1">
    <source>
        <dbReference type="EMBL" id="KAI1696602.1"/>
    </source>
</evidence>